<dbReference type="CDD" id="cd09272">
    <property type="entry name" value="RNase_HI_RT_Ty1"/>
    <property type="match status" value="1"/>
</dbReference>
<organism evidence="3 4">
    <name type="scientific">Tanacetum coccineum</name>
    <dbReference type="NCBI Taxonomy" id="301880"/>
    <lineage>
        <taxon>Eukaryota</taxon>
        <taxon>Viridiplantae</taxon>
        <taxon>Streptophyta</taxon>
        <taxon>Embryophyta</taxon>
        <taxon>Tracheophyta</taxon>
        <taxon>Spermatophyta</taxon>
        <taxon>Magnoliopsida</taxon>
        <taxon>eudicotyledons</taxon>
        <taxon>Gunneridae</taxon>
        <taxon>Pentapetalae</taxon>
        <taxon>asterids</taxon>
        <taxon>campanulids</taxon>
        <taxon>Asterales</taxon>
        <taxon>Asteraceae</taxon>
        <taxon>Asteroideae</taxon>
        <taxon>Anthemideae</taxon>
        <taxon>Anthemidinae</taxon>
        <taxon>Tanacetum</taxon>
    </lineage>
</organism>
<protein>
    <submittedName>
        <fullName evidence="3">Retrovirus-related pol polyprotein from transposon TNT 1-94</fullName>
    </submittedName>
</protein>
<reference evidence="3" key="1">
    <citation type="journal article" date="2022" name="Int. J. Mol. Sci.">
        <title>Draft Genome of Tanacetum Coccineum: Genomic Comparison of Closely Related Tanacetum-Family Plants.</title>
        <authorList>
            <person name="Yamashiro T."/>
            <person name="Shiraishi A."/>
            <person name="Nakayama K."/>
            <person name="Satake H."/>
        </authorList>
    </citation>
    <scope>NUCLEOTIDE SEQUENCE</scope>
</reference>
<evidence type="ECO:0000256" key="1">
    <source>
        <dbReference type="SAM" id="MobiDB-lite"/>
    </source>
</evidence>
<accession>A0ABQ5HHV7</accession>
<dbReference type="Proteomes" id="UP001151760">
    <property type="component" value="Unassembled WGS sequence"/>
</dbReference>
<name>A0ABQ5HHV7_9ASTR</name>
<reference evidence="3" key="2">
    <citation type="submission" date="2022-01" db="EMBL/GenBank/DDBJ databases">
        <authorList>
            <person name="Yamashiro T."/>
            <person name="Shiraishi A."/>
            <person name="Satake H."/>
            <person name="Nakayama K."/>
        </authorList>
    </citation>
    <scope>NUCLEOTIDE SEQUENCE</scope>
</reference>
<comment type="caution">
    <text evidence="3">The sequence shown here is derived from an EMBL/GenBank/DDBJ whole genome shotgun (WGS) entry which is preliminary data.</text>
</comment>
<dbReference type="InterPro" id="IPR057670">
    <property type="entry name" value="SH3_retrovirus"/>
</dbReference>
<evidence type="ECO:0000259" key="2">
    <source>
        <dbReference type="Pfam" id="PF25597"/>
    </source>
</evidence>
<sequence length="605" mass="68749">MDLCRPMRIQSINGKKYILVIVDDYSWFMWVKFLRSKDEVPGFMIKFLKMIQVRLNATVQNIRTIMAQSLSIRHSKLTTKALLFLWAEAVATAYFTQNRSLIRKRHNKTPYELLHNKKRDLSYLHIFGALGYPTNNYDNLGKLQPKADIGIFVDYAPTKKAFQIYNKRTRMIIEIIHVDFDEMMTMDSKQFSSGLGPQLLIPGTLSSGLYFNPSPCVASLVPAVIAPVLVDSTGLPSSTPVDQDALSLSTSQTPQASKSPVASPDVVEEFHDIEVAHLDNDPSLVFQFHNQISKNLLQGMLFQLIHQLQNEALFFYFDAFLSSVEPNNYKEALKESCWIEALQEELNEFERLEVWELIPCPDRVMIITLKWIFKVRVSQTDGFVDKDNPNHVYKLKKALYELKRALMACPRGIFLNQSKYALEIIKKYGMETSDPVDTPMVEKSKLDADPQGKEVDPTRYRGMLGSLMYLTASRPNLDSCIALTAFANANHAGCQDTRRSTSGSMQLLGDRLFSWSSKKQKSTAISSTEAEYIALSGCCAQILWMRSQLTDYGFGFNKTPLTEYQLADILTKALGRERLDFLINKLGMRSMSPETLKSLADEEEE</sequence>
<feature type="domain" description="Retroviral polymerase SH3-like" evidence="2">
    <location>
        <begin position="132"/>
        <end position="187"/>
    </location>
</feature>
<dbReference type="InterPro" id="IPR036397">
    <property type="entry name" value="RNaseH_sf"/>
</dbReference>
<keyword evidence="4" id="KW-1185">Reference proteome</keyword>
<proteinExistence type="predicted"/>
<feature type="compositionally biased region" description="Polar residues" evidence="1">
    <location>
        <begin position="241"/>
        <end position="260"/>
    </location>
</feature>
<evidence type="ECO:0000313" key="4">
    <source>
        <dbReference type="Proteomes" id="UP001151760"/>
    </source>
</evidence>
<dbReference type="PANTHER" id="PTHR42648">
    <property type="entry name" value="TRANSPOSASE, PUTATIVE-RELATED"/>
    <property type="match status" value="1"/>
</dbReference>
<gene>
    <name evidence="3" type="ORF">Tco_1068564</name>
</gene>
<dbReference type="SUPFAM" id="SSF53098">
    <property type="entry name" value="Ribonuclease H-like"/>
    <property type="match status" value="1"/>
</dbReference>
<dbReference type="EMBL" id="BQNB010019585">
    <property type="protein sequence ID" value="GJT86847.1"/>
    <property type="molecule type" value="Genomic_DNA"/>
</dbReference>
<dbReference type="PANTHER" id="PTHR42648:SF32">
    <property type="entry name" value="RIBONUCLEASE H-LIKE DOMAIN, GAG-PRE-INTEGRASE DOMAIN PROTEIN-RELATED"/>
    <property type="match status" value="1"/>
</dbReference>
<dbReference type="InterPro" id="IPR012337">
    <property type="entry name" value="RNaseH-like_sf"/>
</dbReference>
<dbReference type="Gene3D" id="3.30.420.10">
    <property type="entry name" value="Ribonuclease H-like superfamily/Ribonuclease H"/>
    <property type="match status" value="1"/>
</dbReference>
<feature type="region of interest" description="Disordered" evidence="1">
    <location>
        <begin position="241"/>
        <end position="261"/>
    </location>
</feature>
<dbReference type="InterPro" id="IPR039537">
    <property type="entry name" value="Retrotran_Ty1/copia-like"/>
</dbReference>
<evidence type="ECO:0000313" key="3">
    <source>
        <dbReference type="EMBL" id="GJT86847.1"/>
    </source>
</evidence>
<dbReference type="Pfam" id="PF25597">
    <property type="entry name" value="SH3_retrovirus"/>
    <property type="match status" value="1"/>
</dbReference>